<keyword evidence="8" id="KW-1185">Reference proteome</keyword>
<evidence type="ECO:0000256" key="2">
    <source>
        <dbReference type="ARBA" id="ARBA00022692"/>
    </source>
</evidence>
<organism evidence="7 8">
    <name type="scientific">Neptunitalea lumnitzerae</name>
    <dbReference type="NCBI Taxonomy" id="2965509"/>
    <lineage>
        <taxon>Bacteria</taxon>
        <taxon>Pseudomonadati</taxon>
        <taxon>Bacteroidota</taxon>
        <taxon>Flavobacteriia</taxon>
        <taxon>Flavobacteriales</taxon>
        <taxon>Flavobacteriaceae</taxon>
        <taxon>Neptunitalea</taxon>
    </lineage>
</organism>
<keyword evidence="2" id="KW-0812">Transmembrane</keyword>
<comment type="caution">
    <text evidence="7">The sequence shown here is derived from an EMBL/GenBank/DDBJ whole genome shotgun (WGS) entry which is preliminary data.</text>
</comment>
<dbReference type="InterPro" id="IPR039910">
    <property type="entry name" value="D15-like"/>
</dbReference>
<dbReference type="PANTHER" id="PTHR12815">
    <property type="entry name" value="SORTING AND ASSEMBLY MACHINERY SAMM50 PROTEIN FAMILY MEMBER"/>
    <property type="match status" value="1"/>
</dbReference>
<name>A0ABQ5MIX3_9FLAO</name>
<keyword evidence="4" id="KW-0472">Membrane</keyword>
<dbReference type="EMBL" id="BRVO01000002">
    <property type="protein sequence ID" value="GLB49256.1"/>
    <property type="molecule type" value="Genomic_DNA"/>
</dbReference>
<dbReference type="PANTHER" id="PTHR12815:SF47">
    <property type="entry name" value="TRANSLOCATION AND ASSEMBLY MODULE SUBUNIT TAMA"/>
    <property type="match status" value="1"/>
</dbReference>
<keyword evidence="5" id="KW-0998">Cell outer membrane</keyword>
<evidence type="ECO:0000256" key="3">
    <source>
        <dbReference type="ARBA" id="ARBA00022729"/>
    </source>
</evidence>
<reference evidence="7" key="1">
    <citation type="submission" date="2022-07" db="EMBL/GenBank/DDBJ databases">
        <title>Taxonomy of Novel Oxalotrophic and Methylotrophic Bacteria.</title>
        <authorList>
            <person name="Sahin N."/>
            <person name="Tani A."/>
        </authorList>
    </citation>
    <scope>NUCLEOTIDE SEQUENCE</scope>
    <source>
        <strain evidence="7">Y10</strain>
    </source>
</reference>
<dbReference type="Pfam" id="PF01103">
    <property type="entry name" value="Omp85"/>
    <property type="match status" value="1"/>
</dbReference>
<accession>A0ABQ5MIX3</accession>
<keyword evidence="3" id="KW-0732">Signal</keyword>
<dbReference type="Gene3D" id="2.40.160.50">
    <property type="entry name" value="membrane protein fhac: a member of the omp85/tpsb transporter family"/>
    <property type="match status" value="1"/>
</dbReference>
<dbReference type="Proteomes" id="UP001143543">
    <property type="component" value="Unassembled WGS sequence"/>
</dbReference>
<evidence type="ECO:0000256" key="1">
    <source>
        <dbReference type="ARBA" id="ARBA00004370"/>
    </source>
</evidence>
<evidence type="ECO:0000313" key="7">
    <source>
        <dbReference type="EMBL" id="GLB49256.1"/>
    </source>
</evidence>
<feature type="domain" description="Bacterial surface antigen (D15)" evidence="6">
    <location>
        <begin position="365"/>
        <end position="745"/>
    </location>
</feature>
<evidence type="ECO:0000313" key="8">
    <source>
        <dbReference type="Proteomes" id="UP001143543"/>
    </source>
</evidence>
<evidence type="ECO:0000256" key="4">
    <source>
        <dbReference type="ARBA" id="ARBA00023136"/>
    </source>
</evidence>
<sequence>MVTLLNSCAVDKYIPEEKQLYTGAEVTIKKDSISDKIEDIESIKQELITVLKPEPNSTILGLRPGLHYYYVAQKEKPGFINRFLNKKIGKEPVYTSDVDLSITEDLIINRLENRGFFHSQVISDLIVDDTIKRSHATYTVKLDKPYIVETYQIDPDSFPVYNAIKSTMERSFIKKGDRFDLDRFKAERERINFELKRKGYYNFNPDFLIFESDTNQYKNKRFDLYLGFKENVPAKAKTPYKIRNITVYPNYSLTDNEKAYDTVTINNIDFVQGDLYFKPKRLAPYILFKDGQYYNPENSSNTSRRLGSIGNYRFVNIQYEEVDSLATDSLAYLDAKVYLSPLNKRALRAELQAVSKSNNFAGPALALTYTNRNLFKGGETLNISTNLGYESQIAGGSNTGLRSTQVGLKGELIFPRMLFPWNLDAKFSYSIPQTKVILSGDHLNRSELYSLISSSASFGYLWNANKYVTHEIYPVSLNYLRLGQTSDEFEQILTENPYLRRSFEQEFIAGLTYQFTYNELINPSKSGAFFASLGLDTAGNGLGLLGSGTSDNPDTVLGLEYAQYVRFEADLRYHFRFDHEKTLAFRLYGGYGLPYGNSDILPFSKQFFSGGPYSVRAFRIRSLGPGTYRPDDSDTNSYFDQSGDIKLEANAEYRFPLFSFFKGAFFADAGNVWLKNNNEALPGGQFTSSFIDELGIGVGTGLRIEIQTFVIRFDLATPIRKPYMPKGNRWDLNSGQYIFNFAIGYPF</sequence>
<gene>
    <name evidence="7" type="ORF">Y10_16240</name>
</gene>
<comment type="subcellular location">
    <subcellularLocation>
        <location evidence="1">Membrane</location>
    </subcellularLocation>
</comment>
<protein>
    <submittedName>
        <fullName evidence="7">Membrane protein</fullName>
    </submittedName>
</protein>
<evidence type="ECO:0000259" key="6">
    <source>
        <dbReference type="Pfam" id="PF01103"/>
    </source>
</evidence>
<evidence type="ECO:0000256" key="5">
    <source>
        <dbReference type="ARBA" id="ARBA00023237"/>
    </source>
</evidence>
<proteinExistence type="predicted"/>
<dbReference type="InterPro" id="IPR000184">
    <property type="entry name" value="Bac_surfAg_D15"/>
</dbReference>